<accession>B2LSJ6</accession>
<sequence length="154" mass="17758">EQQQLERQGKGHRRHHLHAQREQQVGDNQVNHDERDIDEKADLKPGLQLRQHERRDGQQQVVFGRLIGHVLGPHALCVVEQVGADIRVGVAGHEALQGFDDRHGAGLQFFGTAHLQRVVMNPLLDVVGHRRHDEHRGRQRDAVHRHVRRYLLHP</sequence>
<feature type="region of interest" description="Disordered" evidence="1">
    <location>
        <begin position="1"/>
        <end position="55"/>
    </location>
</feature>
<name>B2LSJ6_9BACT</name>
<protein>
    <submittedName>
        <fullName evidence="2">HrcR</fullName>
    </submittedName>
</protein>
<dbReference type="AlphaFoldDB" id="B2LSJ6"/>
<feature type="compositionally biased region" description="Basic and acidic residues" evidence="1">
    <location>
        <begin position="30"/>
        <end position="43"/>
    </location>
</feature>
<dbReference type="EMBL" id="EU579342">
    <property type="protein sequence ID" value="ACB86741.1"/>
    <property type="molecule type" value="Genomic_DNA"/>
</dbReference>
<evidence type="ECO:0000256" key="1">
    <source>
        <dbReference type="SAM" id="MobiDB-lite"/>
    </source>
</evidence>
<feature type="non-terminal residue" evidence="2">
    <location>
        <position position="1"/>
    </location>
</feature>
<gene>
    <name evidence="2" type="primary">hrcR</name>
</gene>
<dbReference type="EMBL" id="EU579336">
    <property type="protein sequence ID" value="ACB86737.1"/>
    <property type="molecule type" value="Genomic_DNA"/>
</dbReference>
<feature type="non-terminal residue" evidence="2">
    <location>
        <position position="154"/>
    </location>
</feature>
<proteinExistence type="predicted"/>
<evidence type="ECO:0000313" key="2">
    <source>
        <dbReference type="EMBL" id="ACB86737.1"/>
    </source>
</evidence>
<organism evidence="2">
    <name type="scientific">uncultured soil bacterium</name>
    <dbReference type="NCBI Taxonomy" id="164851"/>
    <lineage>
        <taxon>Bacteria</taxon>
        <taxon>environmental samples</taxon>
    </lineage>
</organism>
<reference evidence="2" key="1">
    <citation type="journal article" date="2008" name="ISME J.">
        <title>Selection of bacterial populations in the mycosphere of Laccaria proxima: is type III secretion involved?</title>
        <authorList>
            <person name="Warmink J.A."/>
            <person name="van Elsas J.D."/>
        </authorList>
    </citation>
    <scope>NUCLEOTIDE SEQUENCE</scope>
</reference>